<keyword evidence="1" id="KW-0472">Membrane</keyword>
<dbReference type="AlphaFoldDB" id="A0A343UMN4"/>
<sequence>MPQMMPLNWLILFSFFSFIMILFNMINYYHTHNKFYPLPPFKMIIKSTSWKW</sequence>
<proteinExistence type="predicted"/>
<keyword evidence="2" id="KW-0496">Mitochondrion</keyword>
<evidence type="ECO:0000256" key="1">
    <source>
        <dbReference type="SAM" id="Phobius"/>
    </source>
</evidence>
<protein>
    <submittedName>
        <fullName evidence="2">ATP synthase F0 subunit 8</fullName>
    </submittedName>
</protein>
<organism evidence="2">
    <name type="scientific">Phyllothelys sp. 1 JZ-2017</name>
    <dbReference type="NCBI Taxonomy" id="2073097"/>
    <lineage>
        <taxon>Eukaryota</taxon>
        <taxon>Metazoa</taxon>
        <taxon>Ecdysozoa</taxon>
        <taxon>Arthropoda</taxon>
        <taxon>Hexapoda</taxon>
        <taxon>Insecta</taxon>
        <taxon>Pterygota</taxon>
        <taxon>Neoptera</taxon>
        <taxon>Polyneoptera</taxon>
        <taxon>Dictyoptera</taxon>
        <taxon>Mantodea</taxon>
        <taxon>Eumantodea</taxon>
        <taxon>Hymenopoidea</taxon>
        <taxon>Hymenopodidae</taxon>
        <taxon>Phyllothelyinae</taxon>
        <taxon>Phyllothelys</taxon>
    </lineage>
</organism>
<keyword evidence="1" id="KW-1133">Transmembrane helix</keyword>
<accession>A0A343UMN4</accession>
<gene>
    <name evidence="2" type="primary">ATP8</name>
</gene>
<geneLocation type="mitochondrion" evidence="2"/>
<keyword evidence="1" id="KW-0812">Transmembrane</keyword>
<reference evidence="2" key="1">
    <citation type="submission" date="2017-02" db="EMBL/GenBank/DDBJ databases">
        <authorList>
            <person name="Peterson S.W."/>
        </authorList>
    </citation>
    <scope>NUCLEOTIDE SEQUENCE</scope>
</reference>
<feature type="transmembrane region" description="Helical" evidence="1">
    <location>
        <begin position="7"/>
        <end position="29"/>
    </location>
</feature>
<name>A0A343UMN4_9NEOP</name>
<dbReference type="EMBL" id="KY689119">
    <property type="protein sequence ID" value="AVE15534.1"/>
    <property type="molecule type" value="Genomic_DNA"/>
</dbReference>
<reference evidence="2" key="2">
    <citation type="journal article" date="2018" name="Int. J. Biol. Macromol.">
        <title>Higher tRNA gene duplication in mitogenomes of praying mantises (Dictyoptera, Mantodea) and the phylogeny within Mantodea.</title>
        <authorList>
            <person name="Zhang L.-P."/>
            <person name="Yu D.-N."/>
            <person name="Storey K.B."/>
            <person name="Cheng H.-Y."/>
            <person name="Zhang J.-Y."/>
        </authorList>
    </citation>
    <scope>NUCLEOTIDE SEQUENCE</scope>
</reference>
<evidence type="ECO:0000313" key="2">
    <source>
        <dbReference type="EMBL" id="AVE15534.1"/>
    </source>
</evidence>